<dbReference type="Proteomes" id="UP000887574">
    <property type="component" value="Unplaced"/>
</dbReference>
<evidence type="ECO:0000313" key="2">
    <source>
        <dbReference type="Proteomes" id="UP000887574"/>
    </source>
</evidence>
<feature type="compositionally biased region" description="Low complexity" evidence="1">
    <location>
        <begin position="42"/>
        <end position="51"/>
    </location>
</feature>
<dbReference type="WBParaSite" id="jg10537">
    <property type="protein sequence ID" value="jg10537"/>
    <property type="gene ID" value="jg10537"/>
</dbReference>
<proteinExistence type="predicted"/>
<dbReference type="AlphaFoldDB" id="A0A915CM05"/>
<sequence>MSSGYLPNTASSSTADVTSNGCPQNLAASAASEIPRKRLVKSDASSSAVKVSYKHPPRPAAAVLPTKPPLSKPCWNSHYSPRQSSEPPLLKRKGEEMGNTRNALSSRAALLSSPATRETLAVLLDAFQLPPMLKSAVALPISSCAALDASGGASLLKWPPEESFKNKYKKQPSHLPNPIKGEV</sequence>
<organism evidence="2 3">
    <name type="scientific">Ditylenchus dipsaci</name>
    <dbReference type="NCBI Taxonomy" id="166011"/>
    <lineage>
        <taxon>Eukaryota</taxon>
        <taxon>Metazoa</taxon>
        <taxon>Ecdysozoa</taxon>
        <taxon>Nematoda</taxon>
        <taxon>Chromadorea</taxon>
        <taxon>Rhabditida</taxon>
        <taxon>Tylenchina</taxon>
        <taxon>Tylenchomorpha</taxon>
        <taxon>Sphaerularioidea</taxon>
        <taxon>Anguinidae</taxon>
        <taxon>Anguininae</taxon>
        <taxon>Ditylenchus</taxon>
    </lineage>
</organism>
<protein>
    <submittedName>
        <fullName evidence="3">Uncharacterized protein</fullName>
    </submittedName>
</protein>
<feature type="compositionally biased region" description="Polar residues" evidence="1">
    <location>
        <begin position="77"/>
        <end position="86"/>
    </location>
</feature>
<evidence type="ECO:0000256" key="1">
    <source>
        <dbReference type="SAM" id="MobiDB-lite"/>
    </source>
</evidence>
<feature type="compositionally biased region" description="Polar residues" evidence="1">
    <location>
        <begin position="1"/>
        <end position="27"/>
    </location>
</feature>
<reference evidence="3" key="1">
    <citation type="submission" date="2022-11" db="UniProtKB">
        <authorList>
            <consortium name="WormBaseParasite"/>
        </authorList>
    </citation>
    <scope>IDENTIFICATION</scope>
</reference>
<keyword evidence="2" id="KW-1185">Reference proteome</keyword>
<evidence type="ECO:0000313" key="3">
    <source>
        <dbReference type="WBParaSite" id="jg10537"/>
    </source>
</evidence>
<name>A0A915CM05_9BILA</name>
<feature type="region of interest" description="Disordered" evidence="1">
    <location>
        <begin position="1"/>
        <end position="99"/>
    </location>
</feature>
<accession>A0A915CM05</accession>